<protein>
    <recommendedName>
        <fullName evidence="5">NHL repeat protein</fullName>
    </recommendedName>
</protein>
<accession>A0ABS8NKT9</accession>
<dbReference type="InterPro" id="IPR050952">
    <property type="entry name" value="TRIM-NHL_E3_ligases"/>
</dbReference>
<dbReference type="InterPro" id="IPR001258">
    <property type="entry name" value="NHL_repeat"/>
</dbReference>
<dbReference type="Proteomes" id="UP001430306">
    <property type="component" value="Unassembled WGS sequence"/>
</dbReference>
<evidence type="ECO:0000313" key="4">
    <source>
        <dbReference type="Proteomes" id="UP001430306"/>
    </source>
</evidence>
<dbReference type="InterPro" id="IPR006311">
    <property type="entry name" value="TAT_signal"/>
</dbReference>
<dbReference type="PANTHER" id="PTHR24104:SF25">
    <property type="entry name" value="PROTEIN LIN-41"/>
    <property type="match status" value="1"/>
</dbReference>
<dbReference type="PROSITE" id="PS51125">
    <property type="entry name" value="NHL"/>
    <property type="match status" value="1"/>
</dbReference>
<feature type="repeat" description="NHL" evidence="2">
    <location>
        <begin position="210"/>
        <end position="257"/>
    </location>
</feature>
<evidence type="ECO:0000256" key="1">
    <source>
        <dbReference type="ARBA" id="ARBA00022737"/>
    </source>
</evidence>
<keyword evidence="4" id="KW-1185">Reference proteome</keyword>
<comment type="caution">
    <text evidence="3">The sequence shown here is derived from an EMBL/GenBank/DDBJ whole genome shotgun (WGS) entry which is preliminary data.</text>
</comment>
<proteinExistence type="predicted"/>
<name>A0ABS8NKT9_9BACT</name>
<evidence type="ECO:0000256" key="2">
    <source>
        <dbReference type="PROSITE-ProRule" id="PRU00504"/>
    </source>
</evidence>
<dbReference type="RefSeq" id="WP_230275309.1">
    <property type="nucleotide sequence ID" value="NZ_JAJKFW010000025.1"/>
</dbReference>
<evidence type="ECO:0000313" key="3">
    <source>
        <dbReference type="EMBL" id="MCC9644178.1"/>
    </source>
</evidence>
<dbReference type="InterPro" id="IPR011042">
    <property type="entry name" value="6-blade_b-propeller_TolB-like"/>
</dbReference>
<dbReference type="Gene3D" id="2.120.10.30">
    <property type="entry name" value="TolB, C-terminal domain"/>
    <property type="match status" value="1"/>
</dbReference>
<dbReference type="SUPFAM" id="SSF101898">
    <property type="entry name" value="NHL repeat"/>
    <property type="match status" value="1"/>
</dbReference>
<reference evidence="3" key="1">
    <citation type="submission" date="2021-11" db="EMBL/GenBank/DDBJ databases">
        <title>Genome sequence.</title>
        <authorList>
            <person name="Sun Q."/>
        </authorList>
    </citation>
    <scope>NUCLEOTIDE SEQUENCE</scope>
    <source>
        <strain evidence="3">JC740</strain>
    </source>
</reference>
<keyword evidence="1" id="KW-0677">Repeat</keyword>
<gene>
    <name evidence="3" type="ORF">LOC71_18000</name>
</gene>
<dbReference type="PANTHER" id="PTHR24104">
    <property type="entry name" value="E3 UBIQUITIN-PROTEIN LIGASE NHLRC1-RELATED"/>
    <property type="match status" value="1"/>
</dbReference>
<evidence type="ECO:0008006" key="5">
    <source>
        <dbReference type="Google" id="ProtNLM"/>
    </source>
</evidence>
<sequence>MLDASTHSRRRFLQSSAAAVVSIGAANIWTSKRTAAQNVIGEGDHTFHFNHQWAQLPDKYHWQITHNVAVDPDNNVYVIHEGNAKLAEHPSIFVFDESGKFIRAFGQQFQGGGHGIEVHLEDGTPYLYVTGYQQTKTIAKMSLDGELVWQKYAPMQAGAYAADEASNPSQIWGRDRFMPTNFAFLEDEFLVADGYGSFRIHRYDFDGNWKSCFGGPGGGKGRFNTPHGIWVDQRGDGDPEIVICDRANNTLQTFSVDGQYRKTVPGFGLPANADTYGEWMVIPELVSQVSLLDQHHNVVVKLGSDQERILADKKANNGFTIRTDESKWEDGKFVHPHDACFDKQGDLYVAEWVSTGRVTKLTRA</sequence>
<dbReference type="PROSITE" id="PS51318">
    <property type="entry name" value="TAT"/>
    <property type="match status" value="1"/>
</dbReference>
<organism evidence="3 4">
    <name type="scientific">Rhodopirellula halodulae</name>
    <dbReference type="NCBI Taxonomy" id="2894198"/>
    <lineage>
        <taxon>Bacteria</taxon>
        <taxon>Pseudomonadati</taxon>
        <taxon>Planctomycetota</taxon>
        <taxon>Planctomycetia</taxon>
        <taxon>Pirellulales</taxon>
        <taxon>Pirellulaceae</taxon>
        <taxon>Rhodopirellula</taxon>
    </lineage>
</organism>
<dbReference type="EMBL" id="JAJKFW010000025">
    <property type="protein sequence ID" value="MCC9644178.1"/>
    <property type="molecule type" value="Genomic_DNA"/>
</dbReference>